<name>A0AAD6SCI3_9AGAR</name>
<dbReference type="EMBL" id="JARJCM010000161">
    <property type="protein sequence ID" value="KAJ7024975.1"/>
    <property type="molecule type" value="Genomic_DNA"/>
</dbReference>
<keyword evidence="2" id="KW-1185">Reference proteome</keyword>
<accession>A0AAD6SCI3</accession>
<comment type="caution">
    <text evidence="1">The sequence shown here is derived from an EMBL/GenBank/DDBJ whole genome shotgun (WGS) entry which is preliminary data.</text>
</comment>
<evidence type="ECO:0000313" key="2">
    <source>
        <dbReference type="Proteomes" id="UP001218188"/>
    </source>
</evidence>
<proteinExistence type="predicted"/>
<reference evidence="1" key="1">
    <citation type="submission" date="2023-03" db="EMBL/GenBank/DDBJ databases">
        <title>Massive genome expansion in bonnet fungi (Mycena s.s.) driven by repeated elements and novel gene families across ecological guilds.</title>
        <authorList>
            <consortium name="Lawrence Berkeley National Laboratory"/>
            <person name="Harder C.B."/>
            <person name="Miyauchi S."/>
            <person name="Viragh M."/>
            <person name="Kuo A."/>
            <person name="Thoen E."/>
            <person name="Andreopoulos B."/>
            <person name="Lu D."/>
            <person name="Skrede I."/>
            <person name="Drula E."/>
            <person name="Henrissat B."/>
            <person name="Morin E."/>
            <person name="Kohler A."/>
            <person name="Barry K."/>
            <person name="LaButti K."/>
            <person name="Morin E."/>
            <person name="Salamov A."/>
            <person name="Lipzen A."/>
            <person name="Mereny Z."/>
            <person name="Hegedus B."/>
            <person name="Baldrian P."/>
            <person name="Stursova M."/>
            <person name="Weitz H."/>
            <person name="Taylor A."/>
            <person name="Grigoriev I.V."/>
            <person name="Nagy L.G."/>
            <person name="Martin F."/>
            <person name="Kauserud H."/>
        </authorList>
    </citation>
    <scope>NUCLEOTIDE SEQUENCE</scope>
    <source>
        <strain evidence="1">CBHHK200</strain>
    </source>
</reference>
<gene>
    <name evidence="1" type="ORF">C8F04DRAFT_148457</name>
</gene>
<organism evidence="1 2">
    <name type="scientific">Mycena alexandri</name>
    <dbReference type="NCBI Taxonomy" id="1745969"/>
    <lineage>
        <taxon>Eukaryota</taxon>
        <taxon>Fungi</taxon>
        <taxon>Dikarya</taxon>
        <taxon>Basidiomycota</taxon>
        <taxon>Agaricomycotina</taxon>
        <taxon>Agaricomycetes</taxon>
        <taxon>Agaricomycetidae</taxon>
        <taxon>Agaricales</taxon>
        <taxon>Marasmiineae</taxon>
        <taxon>Mycenaceae</taxon>
        <taxon>Mycena</taxon>
    </lineage>
</organism>
<sequence>MYHQRTMQLTKENYLTRLGVALPSPFHLSTMQLTATFATFAALVATAAAASVPEPLAAQQSCNAGGVYCGTSLLNKGNYHDHIVQTLTAAGQSTDEAHVDNSLFDCLSGGEIRFISFCANGCGGTTTTNADFCL</sequence>
<evidence type="ECO:0000313" key="1">
    <source>
        <dbReference type="EMBL" id="KAJ7024975.1"/>
    </source>
</evidence>
<protein>
    <submittedName>
        <fullName evidence="1">Uncharacterized protein</fullName>
    </submittedName>
</protein>
<dbReference type="Proteomes" id="UP001218188">
    <property type="component" value="Unassembled WGS sequence"/>
</dbReference>
<dbReference type="AlphaFoldDB" id="A0AAD6SCI3"/>